<keyword evidence="1" id="KW-0472">Membrane</keyword>
<evidence type="ECO:0000313" key="4">
    <source>
        <dbReference type="EMBL" id="RSM85141.1"/>
    </source>
</evidence>
<feature type="domain" description="MgtC/SapB/SrpB/YhiD N-terminal" evidence="2">
    <location>
        <begin position="10"/>
        <end position="129"/>
    </location>
</feature>
<feature type="transmembrane region" description="Helical" evidence="1">
    <location>
        <begin position="300"/>
        <end position="319"/>
    </location>
</feature>
<feature type="transmembrane region" description="Helical" evidence="1">
    <location>
        <begin position="173"/>
        <end position="191"/>
    </location>
</feature>
<organism evidence="4 5">
    <name type="scientific">Kibdelosporangium aridum</name>
    <dbReference type="NCBI Taxonomy" id="2030"/>
    <lineage>
        <taxon>Bacteria</taxon>
        <taxon>Bacillati</taxon>
        <taxon>Actinomycetota</taxon>
        <taxon>Actinomycetes</taxon>
        <taxon>Pseudonocardiales</taxon>
        <taxon>Pseudonocardiaceae</taxon>
        <taxon>Kibdelosporangium</taxon>
    </lineage>
</organism>
<accession>A0A428ZAU3</accession>
<evidence type="ECO:0000313" key="5">
    <source>
        <dbReference type="Proteomes" id="UP000287547"/>
    </source>
</evidence>
<feature type="transmembrane region" description="Helical" evidence="1">
    <location>
        <begin position="260"/>
        <end position="280"/>
    </location>
</feature>
<keyword evidence="1" id="KW-0812">Transmembrane</keyword>
<dbReference type="AlphaFoldDB" id="A0A428ZAU3"/>
<feature type="transmembrane region" description="Helical" evidence="1">
    <location>
        <begin position="139"/>
        <end position="158"/>
    </location>
</feature>
<dbReference type="OrthoDB" id="9813718at2"/>
<feature type="transmembrane region" description="Helical" evidence="1">
    <location>
        <begin position="198"/>
        <end position="219"/>
    </location>
</feature>
<dbReference type="RefSeq" id="WP_037267495.1">
    <property type="nucleotide sequence ID" value="NZ_QHKI01000013.1"/>
</dbReference>
<feature type="domain" description="DUF4010" evidence="3">
    <location>
        <begin position="178"/>
        <end position="384"/>
    </location>
</feature>
<feature type="transmembrane region" description="Helical" evidence="1">
    <location>
        <begin position="231"/>
        <end position="253"/>
    </location>
</feature>
<feature type="transmembrane region" description="Helical" evidence="1">
    <location>
        <begin position="45"/>
        <end position="75"/>
    </location>
</feature>
<dbReference type="InterPro" id="IPR049177">
    <property type="entry name" value="MgtC_SapB_SrpB_YhiD_N"/>
</dbReference>
<reference evidence="4 5" key="1">
    <citation type="submission" date="2018-05" db="EMBL/GenBank/DDBJ databases">
        <title>Evolution of GPA BGCs.</title>
        <authorList>
            <person name="Waglechner N."/>
            <person name="Wright G.D."/>
        </authorList>
    </citation>
    <scope>NUCLEOTIDE SEQUENCE [LARGE SCALE GENOMIC DNA]</scope>
    <source>
        <strain evidence="4 5">A82846</strain>
    </source>
</reference>
<dbReference type="Pfam" id="PF13194">
    <property type="entry name" value="DUF4010"/>
    <property type="match status" value="1"/>
</dbReference>
<comment type="caution">
    <text evidence="4">The sequence shown here is derived from an EMBL/GenBank/DDBJ whole genome shotgun (WGS) entry which is preliminary data.</text>
</comment>
<gene>
    <name evidence="4" type="ORF">DMH04_17705</name>
</gene>
<evidence type="ECO:0000259" key="2">
    <source>
        <dbReference type="Pfam" id="PF02308"/>
    </source>
</evidence>
<feature type="transmembrane region" description="Helical" evidence="1">
    <location>
        <begin position="331"/>
        <end position="354"/>
    </location>
</feature>
<dbReference type="EMBL" id="QHKI01000013">
    <property type="protein sequence ID" value="RSM85141.1"/>
    <property type="molecule type" value="Genomic_DNA"/>
</dbReference>
<keyword evidence="1" id="KW-1133">Transmembrane helix</keyword>
<evidence type="ECO:0000259" key="3">
    <source>
        <dbReference type="Pfam" id="PF13194"/>
    </source>
</evidence>
<protein>
    <submittedName>
        <fullName evidence="4">DUF4010 domain-containing protein</fullName>
    </submittedName>
</protein>
<dbReference type="InterPro" id="IPR025105">
    <property type="entry name" value="DUF4010"/>
</dbReference>
<evidence type="ECO:0000256" key="1">
    <source>
        <dbReference type="SAM" id="Phobius"/>
    </source>
</evidence>
<dbReference type="PANTHER" id="PTHR39084">
    <property type="entry name" value="MEMBRANE PROTEIN-RELATED"/>
    <property type="match status" value="1"/>
</dbReference>
<dbReference type="Pfam" id="PF02308">
    <property type="entry name" value="MgtC"/>
    <property type="match status" value="1"/>
</dbReference>
<feature type="transmembrane region" description="Helical" evidence="1">
    <location>
        <begin position="87"/>
        <end position="105"/>
    </location>
</feature>
<name>A0A428ZAU3_KIBAR</name>
<sequence length="413" mass="42104">MDTTTALAHLATALAIGLLLGLEREHDTAADRIRPAGSRTFPLIALAGGVAAALSPVALGVGLAAVAALVVAWYLQGARNEQADVGATTEIAAIATFLLGALAWFRPELAVPAGVVAAALLAAKRPLHKFATRLVSDRDVTDAMTLFVVAFVVLPLLPDRPLGPYEVLNPARIWVLVIAITLIGWAGYLGTRWFGQRWGLIVAGFAGGFVSGSATTAVLARKSATANASLVPGLLAVNIATLIQLVAVTAVVSPTVAYRLLPAAAAGIFVLLTEIGWLVWRQRPQRDDEGEADPLLARPMSLKSALVLAMVLVILLVATRAAADWLGGGGVLAAAAAGGLADAHASAVAAASLAPQSIPVGTAVLACVVALATNTVVKLTLAGGLGGTRFLLRLAGWLAAPVLAVVMAVSFLV</sequence>
<feature type="transmembrane region" description="Helical" evidence="1">
    <location>
        <begin position="360"/>
        <end position="381"/>
    </location>
</feature>
<dbReference type="Proteomes" id="UP000287547">
    <property type="component" value="Unassembled WGS sequence"/>
</dbReference>
<feature type="transmembrane region" description="Helical" evidence="1">
    <location>
        <begin position="390"/>
        <end position="412"/>
    </location>
</feature>
<dbReference type="PANTHER" id="PTHR39084:SF1">
    <property type="entry name" value="DUF4010 DOMAIN-CONTAINING PROTEIN"/>
    <property type="match status" value="1"/>
</dbReference>
<proteinExistence type="predicted"/>